<protein>
    <recommendedName>
        <fullName evidence="2">Nudix hydrolase domain-containing protein</fullName>
    </recommendedName>
</protein>
<dbReference type="OrthoDB" id="10260614at2759"/>
<organism evidence="3 4">
    <name type="scientific">Mixia osmundae (strain CBS 9802 / IAM 14324 / JCM 22182 / KY 12970)</name>
    <dbReference type="NCBI Taxonomy" id="764103"/>
    <lineage>
        <taxon>Eukaryota</taxon>
        <taxon>Fungi</taxon>
        <taxon>Dikarya</taxon>
        <taxon>Basidiomycota</taxon>
        <taxon>Pucciniomycotina</taxon>
        <taxon>Mixiomycetes</taxon>
        <taxon>Mixiales</taxon>
        <taxon>Mixiaceae</taxon>
        <taxon>Mixia</taxon>
    </lineage>
</organism>
<accession>G7E063</accession>
<reference evidence="3 4" key="1">
    <citation type="journal article" date="2011" name="J. Gen. Appl. Microbiol.">
        <title>Draft genome sequencing of the enigmatic basidiomycete Mixia osmundae.</title>
        <authorList>
            <person name="Nishida H."/>
            <person name="Nagatsuka Y."/>
            <person name="Sugiyama J."/>
        </authorList>
    </citation>
    <scope>NUCLEOTIDE SEQUENCE [LARGE SCALE GENOMIC DNA]</scope>
    <source>
        <strain evidence="4">CBS 9802 / IAM 14324 / JCM 22182 / KY 12970</strain>
    </source>
</reference>
<dbReference type="GO" id="GO:0015938">
    <property type="term" value="P:coenzyme A catabolic process"/>
    <property type="evidence" value="ECO:0007669"/>
    <property type="project" value="TreeGrafter"/>
</dbReference>
<feature type="region of interest" description="Disordered" evidence="1">
    <location>
        <begin position="1"/>
        <end position="46"/>
    </location>
</feature>
<proteinExistence type="predicted"/>
<evidence type="ECO:0000313" key="3">
    <source>
        <dbReference type="EMBL" id="GAA96223.1"/>
    </source>
</evidence>
<dbReference type="RefSeq" id="XP_014570841.1">
    <property type="nucleotide sequence ID" value="XM_014715355.1"/>
</dbReference>
<evidence type="ECO:0000256" key="1">
    <source>
        <dbReference type="SAM" id="MobiDB-lite"/>
    </source>
</evidence>
<dbReference type="eggNOG" id="KOG3069">
    <property type="taxonomic scope" value="Eukaryota"/>
</dbReference>
<dbReference type="SUPFAM" id="SSF55811">
    <property type="entry name" value="Nudix"/>
    <property type="match status" value="1"/>
</dbReference>
<comment type="caution">
    <text evidence="3">The sequence shown here is derived from an EMBL/GenBank/DDBJ whole genome shotgun (WGS) entry which is preliminary data.</text>
</comment>
<feature type="domain" description="Nudix hydrolase" evidence="2">
    <location>
        <begin position="71"/>
        <end position="208"/>
    </location>
</feature>
<evidence type="ECO:0000259" key="2">
    <source>
        <dbReference type="PROSITE" id="PS51462"/>
    </source>
</evidence>
<feature type="compositionally biased region" description="Basic and acidic residues" evidence="1">
    <location>
        <begin position="21"/>
        <end position="31"/>
    </location>
</feature>
<name>G7E063_MIXOS</name>
<dbReference type="InterPro" id="IPR045121">
    <property type="entry name" value="CoAse"/>
</dbReference>
<dbReference type="PANTHER" id="PTHR12992">
    <property type="entry name" value="NUDIX HYDROLASE"/>
    <property type="match status" value="1"/>
</dbReference>
<dbReference type="STRING" id="764103.G7E063"/>
<evidence type="ECO:0000313" key="4">
    <source>
        <dbReference type="Proteomes" id="UP000009131"/>
    </source>
</evidence>
<sequence>MRPKDDFDNDDYETIGSLPQDDPRRTERPLTQDEEDDDDAPLDLQPLTADSLRALRRLSRYKAGPDKWPMRRRAAVLVALFAGRRGHLRVVLSTRAADMRAHPGEVALPGGKMESADLDLAYTARREAFEEIGLPVNTHSVRYLTSLRPFLTRSCLIVTPVVVFVLDSSIQSKLNPAEVSAVFSHPLQGFIQNTPQSHVTDVVPPLVAQGKKPYRMQYDMPWYRNAPYRMHRFENARQHIIGFTADILIEVATIAYGSPDFERRAPGQLSRRKLISHALHHEDVFLPAATSERQTPHDRRSRL</sequence>
<dbReference type="Gene3D" id="3.90.79.10">
    <property type="entry name" value="Nucleoside Triphosphate Pyrophosphohydrolase"/>
    <property type="match status" value="1"/>
</dbReference>
<dbReference type="Proteomes" id="UP000009131">
    <property type="component" value="Unassembled WGS sequence"/>
</dbReference>
<keyword evidence="4" id="KW-1185">Reference proteome</keyword>
<dbReference type="HOGENOM" id="CLU_040940_2_0_1"/>
<dbReference type="CDD" id="cd03426">
    <property type="entry name" value="NUDIX_CoAse_Nudt7"/>
    <property type="match status" value="1"/>
</dbReference>
<dbReference type="InterPro" id="IPR000086">
    <property type="entry name" value="NUDIX_hydrolase_dom"/>
</dbReference>
<reference evidence="3 4" key="2">
    <citation type="journal article" date="2012" name="Open Biol.">
        <title>Characteristics of nucleosomes and linker DNA regions on the genome of the basidiomycete Mixia osmundae revealed by mono- and dinucleosome mapping.</title>
        <authorList>
            <person name="Nishida H."/>
            <person name="Kondo S."/>
            <person name="Matsumoto T."/>
            <person name="Suzuki Y."/>
            <person name="Yoshikawa H."/>
            <person name="Taylor T.D."/>
            <person name="Sugiyama J."/>
        </authorList>
    </citation>
    <scope>NUCLEOTIDE SEQUENCE [LARGE SCALE GENOMIC DNA]</scope>
    <source>
        <strain evidence="4">CBS 9802 / IAM 14324 / JCM 22182 / KY 12970</strain>
    </source>
</reference>
<dbReference type="EMBL" id="BABT02000076">
    <property type="protein sequence ID" value="GAA96223.1"/>
    <property type="molecule type" value="Genomic_DNA"/>
</dbReference>
<dbReference type="InParanoid" id="G7E063"/>
<dbReference type="PROSITE" id="PS51462">
    <property type="entry name" value="NUDIX"/>
    <property type="match status" value="1"/>
</dbReference>
<dbReference type="AlphaFoldDB" id="G7E063"/>
<dbReference type="GO" id="GO:0010945">
    <property type="term" value="F:coenzyme A diphosphatase activity"/>
    <property type="evidence" value="ECO:0007669"/>
    <property type="project" value="InterPro"/>
</dbReference>
<dbReference type="InterPro" id="IPR015797">
    <property type="entry name" value="NUDIX_hydrolase-like_dom_sf"/>
</dbReference>
<dbReference type="OMA" id="LCILEPF"/>
<gene>
    <name evidence="3" type="primary">Mo02887</name>
    <name evidence="3" type="ORF">E5Q_02887</name>
</gene>
<dbReference type="Pfam" id="PF00293">
    <property type="entry name" value="NUDIX"/>
    <property type="match status" value="1"/>
</dbReference>
<dbReference type="PANTHER" id="PTHR12992:SF45">
    <property type="entry name" value="NUDIX HYDROLASE DOMAIN-CONTAINING PROTEIN"/>
    <property type="match status" value="1"/>
</dbReference>
<feature type="compositionally biased region" description="Acidic residues" evidence="1">
    <location>
        <begin position="32"/>
        <end position="41"/>
    </location>
</feature>